<evidence type="ECO:0000256" key="1">
    <source>
        <dbReference type="SAM" id="MobiDB-lite"/>
    </source>
</evidence>
<dbReference type="OrthoDB" id="8963459at2759"/>
<keyword evidence="3" id="KW-1185">Reference proteome</keyword>
<dbReference type="RefSeq" id="XP_029908020.1">
    <property type="nucleotide sequence ID" value="XM_030052160.1"/>
</dbReference>
<evidence type="ECO:0000313" key="2">
    <source>
        <dbReference type="Ensembl" id="ENSMMDP00005002001.1"/>
    </source>
</evidence>
<dbReference type="GeneID" id="115359606"/>
<name>A0A667WYP6_9TELE</name>
<dbReference type="Proteomes" id="UP000472263">
    <property type="component" value="Chromosome 5"/>
</dbReference>
<reference evidence="2" key="1">
    <citation type="submission" date="2019-06" db="EMBL/GenBank/DDBJ databases">
        <authorList>
            <consortium name="Wellcome Sanger Institute Data Sharing"/>
        </authorList>
    </citation>
    <scope>NUCLEOTIDE SEQUENCE [LARGE SCALE GENOMIC DNA]</scope>
</reference>
<sequence length="481" mass="52762">MNEKVTARVLQNRKLSAFWSQARFAVSVPQAVLLGRCVSLVMAKRKSKSGTRQHEDTCLLLDSPVSAPRSGGINSHVLPTLLLLLLAVVGSMLGWYCVQQQQYSLDQLSQSYTAMQTTITKLEQVAGWRDAHMDAGLVVEERILALEEAQKLAQQKAEVALATSEKLTHTDLHSQIWALRAEMDVRSTEMQQAAISTASLRAIIKNQSEEFEALKGGLEAMLSSSSALAANVAGLSHAVTSANSRVDEQVTLVEALNTRLEGQAAELNELKVSLDLHNAALYTNNQEVAAIKQFVEAAQATRALGLEEKLSSVQRSLDEQFFTSQTLHYSIKAQLQNVHTQLVNGGQIGSQPVEVKFNKDVSTAEEFISATAEDAAEDEEEQLVNAEKEAEVQDAPKAAEQQVEEDAVQEEQPLEKEMTGLSEEHEAVAETGEEEVTEHSTETHDLEESSEEEELEDALESEVVDEQPVELDSEVLVDEDE</sequence>
<dbReference type="AlphaFoldDB" id="A0A667WYP6"/>
<evidence type="ECO:0000313" key="3">
    <source>
        <dbReference type="Proteomes" id="UP000472263"/>
    </source>
</evidence>
<protein>
    <submittedName>
        <fullName evidence="2">Protein WEAK CHLOROPLAST MOVEMENT UNDER BLUE LIGHT 1-like</fullName>
    </submittedName>
</protein>
<gene>
    <name evidence="2" type="primary">LOC115359606</name>
</gene>
<reference evidence="2" key="3">
    <citation type="submission" date="2025-09" db="UniProtKB">
        <authorList>
            <consortium name="Ensembl"/>
        </authorList>
    </citation>
    <scope>IDENTIFICATION</scope>
</reference>
<dbReference type="InParanoid" id="A0A667WYP6"/>
<dbReference type="Ensembl" id="ENSMMDT00005002035.1">
    <property type="protein sequence ID" value="ENSMMDP00005002001.1"/>
    <property type="gene ID" value="ENSMMDG00005001066.1"/>
</dbReference>
<feature type="compositionally biased region" description="Basic and acidic residues" evidence="1">
    <location>
        <begin position="413"/>
        <end position="428"/>
    </location>
</feature>
<organism evidence="2 3">
    <name type="scientific">Myripristis murdjan</name>
    <name type="common">pinecone soldierfish</name>
    <dbReference type="NCBI Taxonomy" id="586833"/>
    <lineage>
        <taxon>Eukaryota</taxon>
        <taxon>Metazoa</taxon>
        <taxon>Chordata</taxon>
        <taxon>Craniata</taxon>
        <taxon>Vertebrata</taxon>
        <taxon>Euteleostomi</taxon>
        <taxon>Actinopterygii</taxon>
        <taxon>Neopterygii</taxon>
        <taxon>Teleostei</taxon>
        <taxon>Neoteleostei</taxon>
        <taxon>Acanthomorphata</taxon>
        <taxon>Holocentriformes</taxon>
        <taxon>Holocentridae</taxon>
        <taxon>Myripristis</taxon>
    </lineage>
</organism>
<reference evidence="2" key="2">
    <citation type="submission" date="2025-08" db="UniProtKB">
        <authorList>
            <consortium name="Ensembl"/>
        </authorList>
    </citation>
    <scope>IDENTIFICATION</scope>
</reference>
<feature type="compositionally biased region" description="Acidic residues" evidence="1">
    <location>
        <begin position="448"/>
        <end position="481"/>
    </location>
</feature>
<accession>A0A667WYP6</accession>
<feature type="compositionally biased region" description="Basic and acidic residues" evidence="1">
    <location>
        <begin position="437"/>
        <end position="447"/>
    </location>
</feature>
<proteinExistence type="predicted"/>
<dbReference type="GeneTree" id="ENSGT00390000013981"/>
<feature type="region of interest" description="Disordered" evidence="1">
    <location>
        <begin position="373"/>
        <end position="481"/>
    </location>
</feature>